<organism evidence="1 2">
    <name type="scientific">Burkholderia plantarii</name>
    <dbReference type="NCBI Taxonomy" id="41899"/>
    <lineage>
        <taxon>Bacteria</taxon>
        <taxon>Pseudomonadati</taxon>
        <taxon>Pseudomonadota</taxon>
        <taxon>Betaproteobacteria</taxon>
        <taxon>Burkholderiales</taxon>
        <taxon>Burkholderiaceae</taxon>
        <taxon>Burkholderia</taxon>
    </lineage>
</organism>
<dbReference type="EMBL" id="CP002581">
    <property type="protein sequence ID" value="AJK49743.1"/>
    <property type="molecule type" value="Genomic_DNA"/>
</dbReference>
<name>A0A0B6S240_BURPL</name>
<evidence type="ECO:0000313" key="2">
    <source>
        <dbReference type="Proteomes" id="UP000031838"/>
    </source>
</evidence>
<dbReference type="PANTHER" id="PTHR42972:SF8">
    <property type="entry name" value="POLYHYDROXYBUTYRATE DEPOLYMERASE"/>
    <property type="match status" value="1"/>
</dbReference>
<dbReference type="HOGENOM" id="CLU_042524_0_0_4"/>
<dbReference type="SUPFAM" id="SSF53474">
    <property type="entry name" value="alpha/beta-Hydrolases"/>
    <property type="match status" value="1"/>
</dbReference>
<keyword evidence="2" id="KW-1185">Reference proteome</keyword>
<gene>
    <name evidence="1" type="ORF">BGL_2c16760</name>
</gene>
<evidence type="ECO:0008006" key="3">
    <source>
        <dbReference type="Google" id="ProtNLM"/>
    </source>
</evidence>
<evidence type="ECO:0000313" key="1">
    <source>
        <dbReference type="EMBL" id="AJK49743.1"/>
    </source>
</evidence>
<reference evidence="2" key="1">
    <citation type="submission" date="2011-03" db="EMBL/GenBank/DDBJ databases">
        <authorList>
            <person name="Voget S."/>
            <person name="Streit W.R."/>
            <person name="Jaeger K.E."/>
            <person name="Daniel R."/>
        </authorList>
    </citation>
    <scope>NUCLEOTIDE SEQUENCE [LARGE SCALE GENOMIC DNA]</scope>
    <source>
        <strain evidence="2">PG1</strain>
    </source>
</reference>
<dbReference type="KEGG" id="bgp:BGL_2c16760"/>
<dbReference type="AlphaFoldDB" id="A0A0B6S240"/>
<reference evidence="1 2" key="2">
    <citation type="journal article" date="2016" name="Appl. Microbiol. Biotechnol.">
        <title>Mutations improving production and secretion of extracellular lipase by Burkholderia glumae PG1.</title>
        <authorList>
            <person name="Knapp A."/>
            <person name="Voget S."/>
            <person name="Gao R."/>
            <person name="Zaburannyi N."/>
            <person name="Krysciak D."/>
            <person name="Breuer M."/>
            <person name="Hauer B."/>
            <person name="Streit W.R."/>
            <person name="Muller R."/>
            <person name="Daniel R."/>
            <person name="Jaeger K.E."/>
        </authorList>
    </citation>
    <scope>NUCLEOTIDE SEQUENCE [LARGE SCALE GENOMIC DNA]</scope>
    <source>
        <strain evidence="1 2">PG1</strain>
    </source>
</reference>
<proteinExistence type="predicted"/>
<dbReference type="KEGG" id="bpla:bpln_2g17430"/>
<dbReference type="InterPro" id="IPR029058">
    <property type="entry name" value="AB_hydrolase_fold"/>
</dbReference>
<protein>
    <recommendedName>
        <fullName evidence="3">Poly (3-hydroxybutyrate) depolymerase</fullName>
    </recommendedName>
</protein>
<dbReference type="PANTHER" id="PTHR42972">
    <property type="entry name" value="TOL-PAL SYSTEM PROTEIN TOLB"/>
    <property type="match status" value="1"/>
</dbReference>
<dbReference type="RefSeq" id="WP_042628128.1">
    <property type="nucleotide sequence ID" value="NZ_BSTO01000010.1"/>
</dbReference>
<dbReference type="OrthoDB" id="505233at2"/>
<dbReference type="Proteomes" id="UP000031838">
    <property type="component" value="Chromosome 2"/>
</dbReference>
<dbReference type="Gene3D" id="3.40.50.1820">
    <property type="entry name" value="alpha/beta hydrolase"/>
    <property type="match status" value="2"/>
</dbReference>
<accession>A0A0B6S240</accession>
<sequence>MKGWRLTWRRMGARLALAALIGTGAGASGLLHAAPLQGYGADPAQTSVSGLSSGAFMAAQFDVAWSTHLIGAGIVAGGPFYCAGLFPLVSPATAAQTHCMNPLGDTGPRAQDALRAARKFADEKRIDEVRGLAAQRVYVFSGSQDRTVTTRVVAQVPRFYQLAGTPDSQIRYVDNVAAGHALITDNQADTTCALSQPPFINNCGFEQSRDILRWIYGDLKAPAASAPSDRLLSFDQRPFDPDGDASLGQTGYVYVPAACTRAGAACRIHVAFHGCLQSAEKIGERYASSTGYNELAETNRIIVLYPQAGASAKNPLGCWDFWGYTSKDPMKPDFFSRKAPQIAAVMRMVNRLSDPRQ</sequence>